<keyword evidence="5" id="KW-1133">Transmembrane helix</keyword>
<dbReference type="PANTHER" id="PTHR31251">
    <property type="entry name" value="SQUAMOSA PROMOTER-BINDING-LIKE PROTEIN 4"/>
    <property type="match status" value="1"/>
</dbReference>
<keyword evidence="1" id="KW-0479">Metal-binding</keyword>
<dbReference type="SUPFAM" id="SSF48403">
    <property type="entry name" value="Ankyrin repeat"/>
    <property type="match status" value="1"/>
</dbReference>
<feature type="compositionally biased region" description="Low complexity" evidence="4">
    <location>
        <begin position="884"/>
        <end position="898"/>
    </location>
</feature>
<organism evidence="7 8">
    <name type="scientific">Coccomyxa subellipsoidea (strain C-169)</name>
    <name type="common">Green microalga</name>
    <dbReference type="NCBI Taxonomy" id="574566"/>
    <lineage>
        <taxon>Eukaryota</taxon>
        <taxon>Viridiplantae</taxon>
        <taxon>Chlorophyta</taxon>
        <taxon>core chlorophytes</taxon>
        <taxon>Trebouxiophyceae</taxon>
        <taxon>Trebouxiophyceae incertae sedis</taxon>
        <taxon>Coccomyxaceae</taxon>
        <taxon>Coccomyxa</taxon>
        <taxon>Coccomyxa subellipsoidea</taxon>
    </lineage>
</organism>
<dbReference type="RefSeq" id="XP_005644255.1">
    <property type="nucleotide sequence ID" value="XM_005644198.1"/>
</dbReference>
<dbReference type="EMBL" id="AGSI01000018">
    <property type="protein sequence ID" value="EIE19711.1"/>
    <property type="molecule type" value="Genomic_DNA"/>
</dbReference>
<feature type="compositionally biased region" description="Polar residues" evidence="4">
    <location>
        <begin position="277"/>
        <end position="287"/>
    </location>
</feature>
<dbReference type="GO" id="GO:0003677">
    <property type="term" value="F:DNA binding"/>
    <property type="evidence" value="ECO:0007669"/>
    <property type="project" value="InterPro"/>
</dbReference>
<dbReference type="SUPFAM" id="SSF103612">
    <property type="entry name" value="SBT domain"/>
    <property type="match status" value="1"/>
</dbReference>
<name>I0YMU2_COCSC</name>
<dbReference type="InterPro" id="IPR036770">
    <property type="entry name" value="Ankyrin_rpt-contain_sf"/>
</dbReference>
<sequence length="1034" mass="109686">MAENALDAKERLWNPQDWCWDPYNMLALASDRKGLAVAGKAVFGGLPYAVQPQLGPAASLLLDDVNRSGCRGKGPAVCQVDGCSAELTGLKEYHQRYKICEFHLKVNSIIREGKRQRFCQQCGRFHDLTSFDGDKRSCRARLQRHNARRRKKPAESGGSGAKPGVKKPPPTPLMVKGSRDFVRTDSSKQRQTSDSTMDQMSTPQGSLEASSRQQMSIKSGSMESQGTIRQLIRGGRTLPEEGPSGQQLAARLQSSSFASEQMHVTGFGDSDGAPMTAGQSSVPSSNYGDIPPSTYAADSSMENLDCLQDINFFAPQQSSPMPDYSDLNQAATQMQATFAADPAAMDLGQAAAASKDTTAFLVEEARALLSYAGQYQALEYTAEEHFTRMSAKMFKCTPEQLPADLKANLLAMLQCGVNALEGYIRPGCVHLTLHAMLGPDAGAALQAGCHSGMGVRALVHNLVTASNDTLWRSETLLIQWYEEVALVRYGKVLHVLSASGSRGVLPRLHSVSPLAVTSAAATTVKLIGSNIAAPDNTVLAQSQGENVAIEVVSAEADMEGAPEEVSSMLEVAVPAGQRNGVVHLEVARGALLSGPKPLLILKDAAAAEEINQLAQGDSTGLDVDGFLLDMGRVLELKNAVAAAKFGTEVHVRTFAADDVAVIAQIARRQLIVAINKGWLSVARLVLPVAMADAKSVAEAVRKLEELTDGLPLLHLAVRSQSASLVELLLEWTSVGGYELRAGTPGPHGLTALHLAAMLKDGGKLAALLTALCVDGATAWTQAGSAGASPADLAIAMGNHGTHELVYQQLCDTMAASTKGSSDEELEDADMCDDEDYDDIEVDSETGELLDLSEIICRVRGGGSDVDTLDAALHQHTKNGEPAHVEAAAKAQPEAARTATGTAEPPQHAPIHKVSPDEAGRSDGSSYTSTSRSSSDANSLLSDWPSQSCDSLGLRKRSPDVPPVREGVEFTPEQKGGSKGRDADYSSLYNIGSCIGLKVAPTVFDRTSAIGSALLIAACGALTLFFRYFGSIFLD</sequence>
<dbReference type="GO" id="GO:0008270">
    <property type="term" value="F:zinc ion binding"/>
    <property type="evidence" value="ECO:0007669"/>
    <property type="project" value="UniProtKB-KW"/>
</dbReference>
<keyword evidence="2" id="KW-0863">Zinc-finger</keyword>
<protein>
    <recommendedName>
        <fullName evidence="6">SBP-type domain-containing protein</fullName>
    </recommendedName>
</protein>
<feature type="compositionally biased region" description="Polar residues" evidence="4">
    <location>
        <begin position="244"/>
        <end position="259"/>
    </location>
</feature>
<dbReference type="InterPro" id="IPR036893">
    <property type="entry name" value="SBP_sf"/>
</dbReference>
<comment type="caution">
    <text evidence="7">The sequence shown here is derived from an EMBL/GenBank/DDBJ whole genome shotgun (WGS) entry which is preliminary data.</text>
</comment>
<dbReference type="GO" id="GO:0005634">
    <property type="term" value="C:nucleus"/>
    <property type="evidence" value="ECO:0007669"/>
    <property type="project" value="InterPro"/>
</dbReference>
<gene>
    <name evidence="7" type="ORF">COCSUDRAFT_67762</name>
</gene>
<dbReference type="PANTHER" id="PTHR31251:SF169">
    <property type="entry name" value="SQUAMOSA PROMOTER-BINDING-LIKE PROTEIN 8"/>
    <property type="match status" value="1"/>
</dbReference>
<proteinExistence type="predicted"/>
<feature type="region of interest" description="Disordered" evidence="4">
    <location>
        <begin position="143"/>
        <end position="295"/>
    </location>
</feature>
<dbReference type="STRING" id="574566.I0YMU2"/>
<dbReference type="eggNOG" id="ENOG502QS71">
    <property type="taxonomic scope" value="Eukaryota"/>
</dbReference>
<keyword evidence="3" id="KW-0862">Zinc</keyword>
<keyword evidence="5" id="KW-0472">Membrane</keyword>
<keyword evidence="5" id="KW-0812">Transmembrane</keyword>
<evidence type="ECO:0000256" key="3">
    <source>
        <dbReference type="ARBA" id="ARBA00022833"/>
    </source>
</evidence>
<dbReference type="OrthoDB" id="514967at2759"/>
<evidence type="ECO:0000313" key="7">
    <source>
        <dbReference type="EMBL" id="EIE19711.1"/>
    </source>
</evidence>
<feature type="compositionally biased region" description="Low complexity" evidence="4">
    <location>
        <begin position="921"/>
        <end position="941"/>
    </location>
</feature>
<evidence type="ECO:0000256" key="5">
    <source>
        <dbReference type="SAM" id="Phobius"/>
    </source>
</evidence>
<dbReference type="InterPro" id="IPR044817">
    <property type="entry name" value="SBP-like"/>
</dbReference>
<feature type="region of interest" description="Disordered" evidence="4">
    <location>
        <begin position="879"/>
        <end position="981"/>
    </location>
</feature>
<dbReference type="AlphaFoldDB" id="I0YMU2"/>
<accession>I0YMU2</accession>
<dbReference type="GeneID" id="17037683"/>
<dbReference type="Gene3D" id="4.10.1100.10">
    <property type="entry name" value="Transcription factor, SBP-box domain"/>
    <property type="match status" value="1"/>
</dbReference>
<feature type="domain" description="SBP-type" evidence="6">
    <location>
        <begin position="75"/>
        <end position="152"/>
    </location>
</feature>
<dbReference type="Proteomes" id="UP000007264">
    <property type="component" value="Unassembled WGS sequence"/>
</dbReference>
<feature type="compositionally biased region" description="Polar residues" evidence="4">
    <location>
        <begin position="189"/>
        <end position="228"/>
    </location>
</feature>
<evidence type="ECO:0000256" key="2">
    <source>
        <dbReference type="ARBA" id="ARBA00022771"/>
    </source>
</evidence>
<dbReference type="Pfam" id="PF03110">
    <property type="entry name" value="SBP"/>
    <property type="match status" value="1"/>
</dbReference>
<dbReference type="KEGG" id="csl:COCSUDRAFT_67762"/>
<evidence type="ECO:0000259" key="6">
    <source>
        <dbReference type="PROSITE" id="PS51141"/>
    </source>
</evidence>
<evidence type="ECO:0000256" key="4">
    <source>
        <dbReference type="SAM" id="MobiDB-lite"/>
    </source>
</evidence>
<feature type="compositionally biased region" description="Basic and acidic residues" evidence="4">
    <location>
        <begin position="177"/>
        <end position="188"/>
    </location>
</feature>
<dbReference type="Gene3D" id="1.25.40.20">
    <property type="entry name" value="Ankyrin repeat-containing domain"/>
    <property type="match status" value="1"/>
</dbReference>
<dbReference type="InterPro" id="IPR004333">
    <property type="entry name" value="SBP_dom"/>
</dbReference>
<evidence type="ECO:0000256" key="1">
    <source>
        <dbReference type="ARBA" id="ARBA00022723"/>
    </source>
</evidence>
<feature type="compositionally biased region" description="Basic residues" evidence="4">
    <location>
        <begin position="143"/>
        <end position="152"/>
    </location>
</feature>
<reference evidence="7 8" key="1">
    <citation type="journal article" date="2012" name="Genome Biol.">
        <title>The genome of the polar eukaryotic microalga coccomyxa subellipsoidea reveals traits of cold adaptation.</title>
        <authorList>
            <person name="Blanc G."/>
            <person name="Agarkova I."/>
            <person name="Grimwood J."/>
            <person name="Kuo A."/>
            <person name="Brueggeman A."/>
            <person name="Dunigan D."/>
            <person name="Gurnon J."/>
            <person name="Ladunga I."/>
            <person name="Lindquist E."/>
            <person name="Lucas S."/>
            <person name="Pangilinan J."/>
            <person name="Proschold T."/>
            <person name="Salamov A."/>
            <person name="Schmutz J."/>
            <person name="Weeks D."/>
            <person name="Yamada T."/>
            <person name="Claverie J.M."/>
            <person name="Grigoriev I."/>
            <person name="Van Etten J."/>
            <person name="Lomsadze A."/>
            <person name="Borodovsky M."/>
        </authorList>
    </citation>
    <scope>NUCLEOTIDE SEQUENCE [LARGE SCALE GENOMIC DNA]</scope>
    <source>
        <strain evidence="7 8">C-169</strain>
    </source>
</reference>
<keyword evidence="8" id="KW-1185">Reference proteome</keyword>
<dbReference type="PROSITE" id="PS51141">
    <property type="entry name" value="ZF_SBP"/>
    <property type="match status" value="1"/>
</dbReference>
<feature type="transmembrane region" description="Helical" evidence="5">
    <location>
        <begin position="1008"/>
        <end position="1028"/>
    </location>
</feature>
<evidence type="ECO:0000313" key="8">
    <source>
        <dbReference type="Proteomes" id="UP000007264"/>
    </source>
</evidence>